<organism evidence="4 5">
    <name type="scientific">Ramularia collo-cygni</name>
    <dbReference type="NCBI Taxonomy" id="112498"/>
    <lineage>
        <taxon>Eukaryota</taxon>
        <taxon>Fungi</taxon>
        <taxon>Dikarya</taxon>
        <taxon>Ascomycota</taxon>
        <taxon>Pezizomycotina</taxon>
        <taxon>Dothideomycetes</taxon>
        <taxon>Dothideomycetidae</taxon>
        <taxon>Mycosphaerellales</taxon>
        <taxon>Mycosphaerellaceae</taxon>
        <taxon>Ramularia</taxon>
    </lineage>
</organism>
<keyword evidence="2" id="KW-1133">Transmembrane helix</keyword>
<dbReference type="RefSeq" id="XP_023628683.1">
    <property type="nucleotide sequence ID" value="XM_023772915.1"/>
</dbReference>
<evidence type="ECO:0000256" key="2">
    <source>
        <dbReference type="SAM" id="Phobius"/>
    </source>
</evidence>
<feature type="region of interest" description="Disordered" evidence="1">
    <location>
        <begin position="1"/>
        <end position="26"/>
    </location>
</feature>
<feature type="transmembrane region" description="Helical" evidence="2">
    <location>
        <begin position="167"/>
        <end position="187"/>
    </location>
</feature>
<gene>
    <name evidence="4" type="ORF">RCC_07660</name>
</gene>
<dbReference type="GeneID" id="35602773"/>
<name>A0A2D3VFW5_9PEZI</name>
<keyword evidence="5" id="KW-1185">Reference proteome</keyword>
<accession>A0A2D3VFW5</accession>
<evidence type="ECO:0000256" key="1">
    <source>
        <dbReference type="SAM" id="MobiDB-lite"/>
    </source>
</evidence>
<reference evidence="4 5" key="1">
    <citation type="submission" date="2016-03" db="EMBL/GenBank/DDBJ databases">
        <authorList>
            <person name="Ploux O."/>
        </authorList>
    </citation>
    <scope>NUCLEOTIDE SEQUENCE [LARGE SCALE GENOMIC DNA]</scope>
    <source>
        <strain evidence="4 5">URUG2</strain>
    </source>
</reference>
<evidence type="ECO:0000259" key="3">
    <source>
        <dbReference type="Pfam" id="PF20237"/>
    </source>
</evidence>
<dbReference type="EMBL" id="FJUY01000012">
    <property type="protein sequence ID" value="CZT21794.1"/>
    <property type="molecule type" value="Genomic_DNA"/>
</dbReference>
<keyword evidence="2" id="KW-0472">Membrane</keyword>
<feature type="domain" description="DUF6594" evidence="3">
    <location>
        <begin position="77"/>
        <end position="230"/>
    </location>
</feature>
<evidence type="ECO:0000313" key="4">
    <source>
        <dbReference type="EMBL" id="CZT21794.1"/>
    </source>
</evidence>
<dbReference type="AlphaFoldDB" id="A0A2D3VFW5"/>
<dbReference type="InterPro" id="IPR046529">
    <property type="entry name" value="DUF6594"/>
</dbReference>
<proteinExistence type="predicted"/>
<keyword evidence="2" id="KW-0812">Transmembrane</keyword>
<evidence type="ECO:0000313" key="5">
    <source>
        <dbReference type="Proteomes" id="UP000225277"/>
    </source>
</evidence>
<feature type="transmembrane region" description="Helical" evidence="2">
    <location>
        <begin position="218"/>
        <end position="237"/>
    </location>
</feature>
<dbReference type="Proteomes" id="UP000225277">
    <property type="component" value="Unassembled WGS sequence"/>
</dbReference>
<feature type="transmembrane region" description="Helical" evidence="2">
    <location>
        <begin position="194"/>
        <end position="212"/>
    </location>
</feature>
<protein>
    <recommendedName>
        <fullName evidence="3">DUF6594 domain-containing protein</fullName>
    </recommendedName>
</protein>
<dbReference type="Pfam" id="PF20237">
    <property type="entry name" value="DUF6594"/>
    <property type="match status" value="1"/>
</dbReference>
<sequence length="239" mass="26386">MASIAPQESITTQSSPEKPSIWASSQKAHEAGEIRFSGFEPCYIACIKDLEHRISTKLEDSVGNGNGVDLPNGLEELLLRYSRIVKALETTENRDRAFEEEEEDIDSKSLDFHGVRRRLERAKDLDEIYESLRRNWLLKFFGALFKRDLAISLKERFGNLSLMVDRLFVALAGGASMLVPMIIMAFATSRTARLLVTSLATIIFANAMALTSASKENVVASTAAYAAVMVVFIGSATSV</sequence>
<dbReference type="OrthoDB" id="3546297at2759"/>
<dbReference type="STRING" id="112498.A0A2D3VFW5"/>